<feature type="region of interest" description="Disordered" evidence="1">
    <location>
        <begin position="145"/>
        <end position="171"/>
    </location>
</feature>
<proteinExistence type="predicted"/>
<evidence type="ECO:0000313" key="4">
    <source>
        <dbReference type="Proteomes" id="UP001152797"/>
    </source>
</evidence>
<reference evidence="2" key="1">
    <citation type="submission" date="2022-10" db="EMBL/GenBank/DDBJ databases">
        <authorList>
            <person name="Chen Y."/>
            <person name="Dougan E. K."/>
            <person name="Chan C."/>
            <person name="Rhodes N."/>
            <person name="Thang M."/>
        </authorList>
    </citation>
    <scope>NUCLEOTIDE SEQUENCE</scope>
</reference>
<dbReference type="EMBL" id="CAMXCT010003702">
    <property type="protein sequence ID" value="CAI4005829.1"/>
    <property type="molecule type" value="Genomic_DNA"/>
</dbReference>
<evidence type="ECO:0000313" key="2">
    <source>
        <dbReference type="EMBL" id="CAI4005829.1"/>
    </source>
</evidence>
<evidence type="ECO:0000313" key="3">
    <source>
        <dbReference type="EMBL" id="CAL4793141.1"/>
    </source>
</evidence>
<accession>A0A9P1GA66</accession>
<name>A0A9P1GA66_9DINO</name>
<dbReference type="AlphaFoldDB" id="A0A9P1GA66"/>
<reference evidence="3 4" key="2">
    <citation type="submission" date="2024-05" db="EMBL/GenBank/DDBJ databases">
        <authorList>
            <person name="Chen Y."/>
            <person name="Shah S."/>
            <person name="Dougan E. K."/>
            <person name="Thang M."/>
            <person name="Chan C."/>
        </authorList>
    </citation>
    <scope>NUCLEOTIDE SEQUENCE [LARGE SCALE GENOMIC DNA]</scope>
</reference>
<dbReference type="EMBL" id="CAMXCT020003702">
    <property type="protein sequence ID" value="CAL1159204.1"/>
    <property type="molecule type" value="Genomic_DNA"/>
</dbReference>
<sequence length="314" mass="34732">MSEGYAPTTPLDSDHEGAGEPPDEEPPSGSAGPAGTTAVPGLASKAMARPTSSTSTPGHRHQALPPEDRREALAPGEEVPDLPVSPTVQSVMEPEPLEEPVVPSLTESHLPVPPDQQRLYQAPAGGETFAAQRSRYEQQESLLFKKPSGYGPARNAPENRPTPYSERPVGENSKETFEFACDVDVVPKGMAEVENFQEASRPALVDAGVETDIRMGDFVTQMEYVQLVDSIEATHIPREEHQRMLDDQETNSRLNAHHRVQHPIYFTQHGRCWHADYFCVRSQASTRIHQREFCTRCCQTLGTAMAPQDWERDL</sequence>
<dbReference type="EMBL" id="CAMXCT030003702">
    <property type="protein sequence ID" value="CAL4793141.1"/>
    <property type="molecule type" value="Genomic_DNA"/>
</dbReference>
<evidence type="ECO:0000256" key="1">
    <source>
        <dbReference type="SAM" id="MobiDB-lite"/>
    </source>
</evidence>
<gene>
    <name evidence="2" type="ORF">C1SCF055_LOCUS31520</name>
</gene>
<organism evidence="2">
    <name type="scientific">Cladocopium goreaui</name>
    <dbReference type="NCBI Taxonomy" id="2562237"/>
    <lineage>
        <taxon>Eukaryota</taxon>
        <taxon>Sar</taxon>
        <taxon>Alveolata</taxon>
        <taxon>Dinophyceae</taxon>
        <taxon>Suessiales</taxon>
        <taxon>Symbiodiniaceae</taxon>
        <taxon>Cladocopium</taxon>
    </lineage>
</organism>
<comment type="caution">
    <text evidence="2">The sequence shown here is derived from an EMBL/GenBank/DDBJ whole genome shotgun (WGS) entry which is preliminary data.</text>
</comment>
<keyword evidence="4" id="KW-1185">Reference proteome</keyword>
<feature type="region of interest" description="Disordered" evidence="1">
    <location>
        <begin position="1"/>
        <end position="115"/>
    </location>
</feature>
<dbReference type="Proteomes" id="UP001152797">
    <property type="component" value="Unassembled WGS sequence"/>
</dbReference>
<protein>
    <submittedName>
        <fullName evidence="2">Uncharacterized protein</fullName>
    </submittedName>
</protein>